<dbReference type="Pfam" id="PF00294">
    <property type="entry name" value="PfkB"/>
    <property type="match status" value="1"/>
</dbReference>
<dbReference type="InterPro" id="IPR011611">
    <property type="entry name" value="PfkB_dom"/>
</dbReference>
<keyword evidence="1" id="KW-0808">Transferase</keyword>
<accession>A0ABR4XPZ5</accession>
<evidence type="ECO:0000259" key="3">
    <source>
        <dbReference type="Pfam" id="PF00294"/>
    </source>
</evidence>
<keyword evidence="5" id="KW-1185">Reference proteome</keyword>
<dbReference type="PANTHER" id="PTHR46566:SF1">
    <property type="entry name" value="1-PHOSPHOFRUCTOKINASE"/>
    <property type="match status" value="1"/>
</dbReference>
<keyword evidence="2" id="KW-0418">Kinase</keyword>
<reference evidence="4 5" key="1">
    <citation type="journal article" date="2014" name="Antonie Van Leeuwenhoek">
        <title>Oenococcus alcoholitolerans sp. nov., a lactic acid bacteria isolated from cachaca and ethanol fermentation processes.</title>
        <authorList>
            <person name="Badotti F."/>
            <person name="Moreira A.P."/>
            <person name="Tonon L.A."/>
            <person name="de Lucena B.T."/>
            <person name="Gomes Fde C."/>
            <person name="Kruger R."/>
            <person name="Thompson C.C."/>
            <person name="de Morais M.A.Jr."/>
            <person name="Rosa C.A."/>
            <person name="Thompson F.L."/>
        </authorList>
    </citation>
    <scope>NUCLEOTIDE SEQUENCE [LARGE SCALE GENOMIC DNA]</scope>
    <source>
        <strain evidence="4 5">UFRJ-M7.2.18</strain>
    </source>
</reference>
<name>A0ABR4XPZ5_9LACO</name>
<feature type="domain" description="Carbohydrate kinase PfkB" evidence="3">
    <location>
        <begin position="12"/>
        <end position="154"/>
    </location>
</feature>
<dbReference type="SUPFAM" id="SSF53613">
    <property type="entry name" value="Ribokinase-like"/>
    <property type="match status" value="1"/>
</dbReference>
<sequence length="155" mass="17513">IYTVMLNPSVDYFVNVEKLKIGKTNRMVSQHLFPGGKGINVSRLLDHLGTHSTALGFLGGFTGEFIKKSIPEKKIYLNFTEINDNCRINLKIKDKVEIEINASGPIVTQSEQFLFKNEIKKIDSKDVIILSGSLPERVSNSFYLELIKLVKNRGR</sequence>
<organism evidence="4 5">
    <name type="scientific">Oenococcus alcoholitolerans</name>
    <dbReference type="NCBI Taxonomy" id="931074"/>
    <lineage>
        <taxon>Bacteria</taxon>
        <taxon>Bacillati</taxon>
        <taxon>Bacillota</taxon>
        <taxon>Bacilli</taxon>
        <taxon>Lactobacillales</taxon>
        <taxon>Lactobacillaceae</taxon>
        <taxon>Oenococcus</taxon>
    </lineage>
</organism>
<dbReference type="PANTHER" id="PTHR46566">
    <property type="entry name" value="1-PHOSPHOFRUCTOKINASE-RELATED"/>
    <property type="match status" value="1"/>
</dbReference>
<evidence type="ECO:0000256" key="2">
    <source>
        <dbReference type="ARBA" id="ARBA00022777"/>
    </source>
</evidence>
<dbReference type="EMBL" id="AXCV01000314">
    <property type="protein sequence ID" value="KGO31539.1"/>
    <property type="molecule type" value="Genomic_DNA"/>
</dbReference>
<evidence type="ECO:0000313" key="5">
    <source>
        <dbReference type="Proteomes" id="UP000030023"/>
    </source>
</evidence>
<proteinExistence type="predicted"/>
<dbReference type="Gene3D" id="3.40.1190.20">
    <property type="match status" value="1"/>
</dbReference>
<protein>
    <recommendedName>
        <fullName evidence="3">Carbohydrate kinase PfkB domain-containing protein</fullName>
    </recommendedName>
</protein>
<evidence type="ECO:0000313" key="4">
    <source>
        <dbReference type="EMBL" id="KGO31539.1"/>
    </source>
</evidence>
<dbReference type="PROSITE" id="PS00583">
    <property type="entry name" value="PFKB_KINASES_1"/>
    <property type="match status" value="1"/>
</dbReference>
<gene>
    <name evidence="4" type="ORF">Q757_06615</name>
</gene>
<dbReference type="InterPro" id="IPR029056">
    <property type="entry name" value="Ribokinase-like"/>
</dbReference>
<dbReference type="InterPro" id="IPR002173">
    <property type="entry name" value="Carboh/pur_kinase_PfkB_CS"/>
</dbReference>
<dbReference type="Proteomes" id="UP000030023">
    <property type="component" value="Unassembled WGS sequence"/>
</dbReference>
<comment type="caution">
    <text evidence="4">The sequence shown here is derived from an EMBL/GenBank/DDBJ whole genome shotgun (WGS) entry which is preliminary data.</text>
</comment>
<feature type="non-terminal residue" evidence="4">
    <location>
        <position position="1"/>
    </location>
</feature>
<evidence type="ECO:0000256" key="1">
    <source>
        <dbReference type="ARBA" id="ARBA00022679"/>
    </source>
</evidence>